<evidence type="ECO:0000313" key="4">
    <source>
        <dbReference type="Proteomes" id="UP000233837"/>
    </source>
</evidence>
<sequence length="159" mass="17645">MSSLMDKAKGFVAEKIAHVKMPEASLKDVSVKHLGRDGARFHGEVSVDNPYSHRLPVCELNYTLKSADRVVASGSVMDPGWIEASGLTKLEVPFKVPYDFLMSLLRDIGRDWDIDYVFDVGLTIDLPIVGNFTIPLSTKGELKLPSITDFFSREKSPES</sequence>
<dbReference type="OrthoDB" id="588983at2759"/>
<reference evidence="3 4" key="2">
    <citation type="journal article" date="2017" name="Nature">
        <title>The Apostasia genome and the evolution of orchids.</title>
        <authorList>
            <person name="Zhang G.Q."/>
            <person name="Liu K.W."/>
            <person name="Li Z."/>
            <person name="Lohaus R."/>
            <person name="Hsiao Y.Y."/>
            <person name="Niu S.C."/>
            <person name="Wang J.Y."/>
            <person name="Lin Y.C."/>
            <person name="Xu Q."/>
            <person name="Chen L.J."/>
            <person name="Yoshida K."/>
            <person name="Fujiwara S."/>
            <person name="Wang Z.W."/>
            <person name="Zhang Y.Q."/>
            <person name="Mitsuda N."/>
            <person name="Wang M."/>
            <person name="Liu G.H."/>
            <person name="Pecoraro L."/>
            <person name="Huang H.X."/>
            <person name="Xiao X.J."/>
            <person name="Lin M."/>
            <person name="Wu X.Y."/>
            <person name="Wu W.L."/>
            <person name="Chen Y.Y."/>
            <person name="Chang S.B."/>
            <person name="Sakamoto S."/>
            <person name="Ohme-Takagi M."/>
            <person name="Yagi M."/>
            <person name="Zeng S.J."/>
            <person name="Shen C.Y."/>
            <person name="Yeh C.M."/>
            <person name="Luo Y.B."/>
            <person name="Tsai W.C."/>
            <person name="Van de Peer Y."/>
            <person name="Liu Z.J."/>
        </authorList>
    </citation>
    <scope>NUCLEOTIDE SEQUENCE [LARGE SCALE GENOMIC DNA]</scope>
    <source>
        <tissue evidence="3">The whole plant</tissue>
    </source>
</reference>
<feature type="domain" description="Water stress and hypersensitive response" evidence="2">
    <location>
        <begin position="24"/>
        <end position="141"/>
    </location>
</feature>
<name>A0A2I0WUI0_9ASPA</name>
<dbReference type="EMBL" id="KZ502442">
    <property type="protein sequence ID" value="PKU79293.1"/>
    <property type="molecule type" value="Genomic_DNA"/>
</dbReference>
<dbReference type="Gene3D" id="2.60.40.1820">
    <property type="match status" value="1"/>
</dbReference>
<evidence type="ECO:0000259" key="2">
    <source>
        <dbReference type="SMART" id="SM00769"/>
    </source>
</evidence>
<evidence type="ECO:0000256" key="1">
    <source>
        <dbReference type="ARBA" id="ARBA00005960"/>
    </source>
</evidence>
<reference evidence="3 4" key="1">
    <citation type="journal article" date="2016" name="Sci. Rep.">
        <title>The Dendrobium catenatum Lindl. genome sequence provides insights into polysaccharide synthase, floral development and adaptive evolution.</title>
        <authorList>
            <person name="Zhang G.Q."/>
            <person name="Xu Q."/>
            <person name="Bian C."/>
            <person name="Tsai W.C."/>
            <person name="Yeh C.M."/>
            <person name="Liu K.W."/>
            <person name="Yoshida K."/>
            <person name="Zhang L.S."/>
            <person name="Chang S.B."/>
            <person name="Chen F."/>
            <person name="Shi Y."/>
            <person name="Su Y.Y."/>
            <person name="Zhang Y.Q."/>
            <person name="Chen L.J."/>
            <person name="Yin Y."/>
            <person name="Lin M."/>
            <person name="Huang H."/>
            <person name="Deng H."/>
            <person name="Wang Z.W."/>
            <person name="Zhu S.L."/>
            <person name="Zhao X."/>
            <person name="Deng C."/>
            <person name="Niu S.C."/>
            <person name="Huang J."/>
            <person name="Wang M."/>
            <person name="Liu G.H."/>
            <person name="Yang H.J."/>
            <person name="Xiao X.J."/>
            <person name="Hsiao Y.Y."/>
            <person name="Wu W.L."/>
            <person name="Chen Y.Y."/>
            <person name="Mitsuda N."/>
            <person name="Ohme-Takagi M."/>
            <person name="Luo Y.B."/>
            <person name="Van de Peer Y."/>
            <person name="Liu Z.J."/>
        </authorList>
    </citation>
    <scope>NUCLEOTIDE SEQUENCE [LARGE SCALE GENOMIC DNA]</scope>
    <source>
        <tissue evidence="3">The whole plant</tissue>
    </source>
</reference>
<keyword evidence="4" id="KW-1185">Reference proteome</keyword>
<dbReference type="InterPro" id="IPR013990">
    <property type="entry name" value="WHy-dom"/>
</dbReference>
<dbReference type="PANTHER" id="PTHR31459">
    <property type="match status" value="1"/>
</dbReference>
<comment type="similarity">
    <text evidence="1">Belongs to the LEA type 2 family.</text>
</comment>
<evidence type="ECO:0000313" key="3">
    <source>
        <dbReference type="EMBL" id="PKU79293.1"/>
    </source>
</evidence>
<organism evidence="3 4">
    <name type="scientific">Dendrobium catenatum</name>
    <dbReference type="NCBI Taxonomy" id="906689"/>
    <lineage>
        <taxon>Eukaryota</taxon>
        <taxon>Viridiplantae</taxon>
        <taxon>Streptophyta</taxon>
        <taxon>Embryophyta</taxon>
        <taxon>Tracheophyta</taxon>
        <taxon>Spermatophyta</taxon>
        <taxon>Magnoliopsida</taxon>
        <taxon>Liliopsida</taxon>
        <taxon>Asparagales</taxon>
        <taxon>Orchidaceae</taxon>
        <taxon>Epidendroideae</taxon>
        <taxon>Malaxideae</taxon>
        <taxon>Dendrobiinae</taxon>
        <taxon>Dendrobium</taxon>
    </lineage>
</organism>
<dbReference type="SMART" id="SM00769">
    <property type="entry name" value="WHy"/>
    <property type="match status" value="1"/>
</dbReference>
<dbReference type="Gene3D" id="1.20.5.170">
    <property type="match status" value="1"/>
</dbReference>
<dbReference type="InterPro" id="IPR045043">
    <property type="entry name" value="Lea14-like"/>
</dbReference>
<dbReference type="AlphaFoldDB" id="A0A2I0WUI0"/>
<protein>
    <submittedName>
        <fullName evidence="3">Late embryogenesis abundant protein Lea14-A</fullName>
    </submittedName>
</protein>
<dbReference type="PANTHER" id="PTHR31459:SF19">
    <property type="entry name" value="DESICCATION-RELATED PROTEIN LEA14-RELATED"/>
    <property type="match status" value="1"/>
</dbReference>
<dbReference type="GO" id="GO:0005829">
    <property type="term" value="C:cytosol"/>
    <property type="evidence" value="ECO:0007669"/>
    <property type="project" value="TreeGrafter"/>
</dbReference>
<dbReference type="Pfam" id="PF03168">
    <property type="entry name" value="LEA_2"/>
    <property type="match status" value="1"/>
</dbReference>
<proteinExistence type="inferred from homology"/>
<gene>
    <name evidence="3" type="primary">LEA14-A</name>
    <name evidence="3" type="ORF">MA16_Dca000638</name>
</gene>
<dbReference type="Proteomes" id="UP000233837">
    <property type="component" value="Unassembled WGS sequence"/>
</dbReference>
<dbReference type="GO" id="GO:0009269">
    <property type="term" value="P:response to desiccation"/>
    <property type="evidence" value="ECO:0007669"/>
    <property type="project" value="InterPro"/>
</dbReference>
<dbReference type="FunFam" id="2.60.40.1820:FF:000001">
    <property type="entry name" value="Desiccation protectant protein Lea14-like"/>
    <property type="match status" value="1"/>
</dbReference>
<dbReference type="SUPFAM" id="SSF117070">
    <property type="entry name" value="LEA14-like"/>
    <property type="match status" value="1"/>
</dbReference>
<accession>A0A2I0WUI0</accession>
<dbReference type="InterPro" id="IPR004864">
    <property type="entry name" value="LEA_2"/>
</dbReference>